<keyword evidence="1" id="KW-0732">Signal</keyword>
<accession>A0A1H2JKT4</accession>
<feature type="chain" id="PRO_5039102448" evidence="1">
    <location>
        <begin position="24"/>
        <end position="315"/>
    </location>
</feature>
<dbReference type="InterPro" id="IPR002918">
    <property type="entry name" value="Lipase_EstA/Esterase_EstB"/>
</dbReference>
<feature type="signal peptide" evidence="1">
    <location>
        <begin position="1"/>
        <end position="23"/>
    </location>
</feature>
<dbReference type="InterPro" id="IPR029058">
    <property type="entry name" value="AB_hydrolase_fold"/>
</dbReference>
<name>A0A1H2JKT4_9ACTN</name>
<evidence type="ECO:0000256" key="1">
    <source>
        <dbReference type="SAM" id="SignalP"/>
    </source>
</evidence>
<dbReference type="Proteomes" id="UP000183180">
    <property type="component" value="Unassembled WGS sequence"/>
</dbReference>
<dbReference type="GO" id="GO:0016298">
    <property type="term" value="F:lipase activity"/>
    <property type="evidence" value="ECO:0007669"/>
    <property type="project" value="TreeGrafter"/>
</dbReference>
<dbReference type="GO" id="GO:0016042">
    <property type="term" value="P:lipid catabolic process"/>
    <property type="evidence" value="ECO:0007669"/>
    <property type="project" value="InterPro"/>
</dbReference>
<organism evidence="2 3">
    <name type="scientific">Gordonia westfalica</name>
    <dbReference type="NCBI Taxonomy" id="158898"/>
    <lineage>
        <taxon>Bacteria</taxon>
        <taxon>Bacillati</taxon>
        <taxon>Actinomycetota</taxon>
        <taxon>Actinomycetes</taxon>
        <taxon>Mycobacteriales</taxon>
        <taxon>Gordoniaceae</taxon>
        <taxon>Gordonia</taxon>
    </lineage>
</organism>
<dbReference type="SUPFAM" id="SSF53474">
    <property type="entry name" value="alpha/beta-Hydrolases"/>
    <property type="match status" value="1"/>
</dbReference>
<dbReference type="Pfam" id="PF01674">
    <property type="entry name" value="Lipase_2"/>
    <property type="match status" value="1"/>
</dbReference>
<dbReference type="AlphaFoldDB" id="A0A1H2JKT4"/>
<dbReference type="PANTHER" id="PTHR32015">
    <property type="entry name" value="FASTING INDUCED LIPASE"/>
    <property type="match status" value="1"/>
</dbReference>
<reference evidence="2 3" key="1">
    <citation type="submission" date="2016-10" db="EMBL/GenBank/DDBJ databases">
        <authorList>
            <person name="de Groot N.N."/>
        </authorList>
    </citation>
    <scope>NUCLEOTIDE SEQUENCE [LARGE SCALE GENOMIC DNA]</scope>
    <source>
        <strain evidence="2 3">DSM 44215</strain>
    </source>
</reference>
<dbReference type="Gene3D" id="3.40.50.1820">
    <property type="entry name" value="alpha/beta hydrolase"/>
    <property type="match status" value="1"/>
</dbReference>
<gene>
    <name evidence="2" type="ORF">SAMN04488548_1342220</name>
</gene>
<evidence type="ECO:0000313" key="3">
    <source>
        <dbReference type="Proteomes" id="UP000183180"/>
    </source>
</evidence>
<dbReference type="PANTHER" id="PTHR32015:SF1">
    <property type="entry name" value="LIPASE"/>
    <property type="match status" value="1"/>
</dbReference>
<sequence length="315" mass="33158">MRTSKLLLGLVVAALAGVLVATAAPARADTLPVTYNFLSGIPGELTIPGGSLPGANDWNCKPSARHPNPVILVHGTGGSQQTNWGTYVPLLKNEGYCVFTTTYGAIKGAPWPISAIGGMGLMSESARELGDFVAKVKRATGASKVDIVGHSQGTVVPAYYVKYLGGENSVDKYVALAPVWRGTTVAAADAIGPFVRGLGVRPEQVPLCQACFDLDPGAAFLRKVADGGYYAPGIEYTNIATRYDELVVPYWYGLPPGGKNVHNIVVQDGCSVDYSEHAGLAGSRRTATFVLNALDPEHPRPVPCERVAPFTGSPF</sequence>
<evidence type="ECO:0000313" key="2">
    <source>
        <dbReference type="EMBL" id="SDU56781.1"/>
    </source>
</evidence>
<proteinExistence type="predicted"/>
<dbReference type="STRING" id="158898.SAMN04488548_1342220"/>
<dbReference type="OrthoDB" id="8871309at2"/>
<protein>
    <submittedName>
        <fullName evidence="2">Lipase (Class 2)</fullName>
    </submittedName>
</protein>
<dbReference type="EMBL" id="FNLM01000034">
    <property type="protein sequence ID" value="SDU56781.1"/>
    <property type="molecule type" value="Genomic_DNA"/>
</dbReference>
<dbReference type="RefSeq" id="WP_074850626.1">
    <property type="nucleotide sequence ID" value="NZ_FNLM01000034.1"/>
</dbReference>